<dbReference type="EMBL" id="JARKHS020020764">
    <property type="protein sequence ID" value="KAK8770653.1"/>
    <property type="molecule type" value="Genomic_DNA"/>
</dbReference>
<sequence>MAVFNTLIFCACIFKALAKAPDAGPPTSTETQLDGYELLAEHTTFRLAQTTFHLQDNNTHRCITVTVKNKTNEDHTVTLEVNYNAVNQDDWRNYSQRFKFEPEGSEYNIMKIVDGSGSPPGTYKFLYRHLDCTVIEVVESQRHDGSIVELIEREADSVPKGKERGNCMLWVNNAKDDIPDETCYKIYDKHCPELTVREGFSKRKCGLPFLQIVSEKATETK</sequence>
<dbReference type="GO" id="GO:0030682">
    <property type="term" value="P:symbiont-mediated perturbation of host defenses"/>
    <property type="evidence" value="ECO:0007669"/>
    <property type="project" value="InterPro"/>
</dbReference>
<keyword evidence="1" id="KW-0732">Signal</keyword>
<dbReference type="InterPro" id="IPR012674">
    <property type="entry name" value="Calycin"/>
</dbReference>
<proteinExistence type="predicted"/>
<dbReference type="Pfam" id="PF02098">
    <property type="entry name" value="His_binding"/>
    <property type="match status" value="1"/>
</dbReference>
<dbReference type="AlphaFoldDB" id="A0AAQ4E7I6"/>
<name>A0AAQ4E7I6_AMBAM</name>
<dbReference type="Gene3D" id="2.40.128.20">
    <property type="match status" value="1"/>
</dbReference>
<keyword evidence="3" id="KW-1185">Reference proteome</keyword>
<dbReference type="InterPro" id="IPR002970">
    <property type="entry name" value="Tick_his-bd"/>
</dbReference>
<evidence type="ECO:0000313" key="3">
    <source>
        <dbReference type="Proteomes" id="UP001321473"/>
    </source>
</evidence>
<evidence type="ECO:0000256" key="1">
    <source>
        <dbReference type="SAM" id="SignalP"/>
    </source>
</evidence>
<gene>
    <name evidence="2" type="ORF">V5799_012882</name>
</gene>
<feature type="chain" id="PRO_5042895370" description="Lipocalin-6 1" evidence="1">
    <location>
        <begin position="19"/>
        <end position="221"/>
    </location>
</feature>
<organism evidence="2 3">
    <name type="scientific">Amblyomma americanum</name>
    <name type="common">Lone star tick</name>
    <dbReference type="NCBI Taxonomy" id="6943"/>
    <lineage>
        <taxon>Eukaryota</taxon>
        <taxon>Metazoa</taxon>
        <taxon>Ecdysozoa</taxon>
        <taxon>Arthropoda</taxon>
        <taxon>Chelicerata</taxon>
        <taxon>Arachnida</taxon>
        <taxon>Acari</taxon>
        <taxon>Parasitiformes</taxon>
        <taxon>Ixodida</taxon>
        <taxon>Ixodoidea</taxon>
        <taxon>Ixodidae</taxon>
        <taxon>Amblyomminae</taxon>
        <taxon>Amblyomma</taxon>
    </lineage>
</organism>
<dbReference type="GO" id="GO:0043176">
    <property type="term" value="F:amine binding"/>
    <property type="evidence" value="ECO:0007669"/>
    <property type="project" value="InterPro"/>
</dbReference>
<comment type="caution">
    <text evidence="2">The sequence shown here is derived from an EMBL/GenBank/DDBJ whole genome shotgun (WGS) entry which is preliminary data.</text>
</comment>
<dbReference type="SUPFAM" id="SSF50814">
    <property type="entry name" value="Lipocalins"/>
    <property type="match status" value="1"/>
</dbReference>
<feature type="signal peptide" evidence="1">
    <location>
        <begin position="1"/>
        <end position="18"/>
    </location>
</feature>
<accession>A0AAQ4E7I6</accession>
<dbReference type="Proteomes" id="UP001321473">
    <property type="component" value="Unassembled WGS sequence"/>
</dbReference>
<evidence type="ECO:0008006" key="4">
    <source>
        <dbReference type="Google" id="ProtNLM"/>
    </source>
</evidence>
<reference evidence="2 3" key="1">
    <citation type="journal article" date="2023" name="Arcadia Sci">
        <title>De novo assembly of a long-read Amblyomma americanum tick genome.</title>
        <authorList>
            <person name="Chou S."/>
            <person name="Poskanzer K.E."/>
            <person name="Rollins M."/>
            <person name="Thuy-Boun P.S."/>
        </authorList>
    </citation>
    <scope>NUCLEOTIDE SEQUENCE [LARGE SCALE GENOMIC DNA]</scope>
    <source>
        <strain evidence="2">F_SG_1</strain>
        <tissue evidence="2">Salivary glands</tissue>
    </source>
</reference>
<protein>
    <recommendedName>
        <fullName evidence="4">Lipocalin-6 1</fullName>
    </recommendedName>
</protein>
<evidence type="ECO:0000313" key="2">
    <source>
        <dbReference type="EMBL" id="KAK8770653.1"/>
    </source>
</evidence>